<dbReference type="eggNOG" id="ENOG5030XIX">
    <property type="taxonomic scope" value="Bacteria"/>
</dbReference>
<keyword evidence="2" id="KW-1185">Reference proteome</keyword>
<dbReference type="EMBL" id="LNYW01000046">
    <property type="protein sequence ID" value="KTD59908.1"/>
    <property type="molecule type" value="Genomic_DNA"/>
</dbReference>
<accession>A0A0W0YSV3</accession>
<evidence type="ECO:0000313" key="2">
    <source>
        <dbReference type="Proteomes" id="UP000054600"/>
    </source>
</evidence>
<protein>
    <submittedName>
        <fullName evidence="1">Uncharacterized protein</fullName>
    </submittedName>
</protein>
<dbReference type="AlphaFoldDB" id="A0A0W0YSV3"/>
<proteinExistence type="predicted"/>
<sequence length="849" mass="97603">MTVHVFIGAGPGNLHRALKIRNYDPKAKFVFIDDRLRPQTRDIDRVRARANIFRFENDEVTAKLLAAGVRQTDLAPLIYDRDFSVAQGFQSGDDRVFSNKRFTQIQIRDLQLLLLKTIDALSGDNKPLLIDRKIGQDDLRSLEEEVAHIVYENSHLLDISTEDVKDLHIHVATGALRGDARKNEIVYHDKKAMFRADGNTEPLQTASEDVKSLTVTALHGTTTFVIKNKITLDQLRDNQRSLDLTDWEQPLKKYGWNLVRPPRTRVFYANDILYIGAEIPFNMQNMDKEDFERQVTAYTREIARLVFPDLDINSLPVNPHLRSRFPTSRGERGDVLNYHPDMDLHWNDEVIKADVTVAYHGDSRYLPHYQTGSGFVTAFLQNELYAEIYSRNSFADLIAWAIEHGHLGDDINPDNIQKTYEKLTANDSQKALKAFQQELFMTLSRDIIDHNKAKVGRYFNAIHTQSLNEMGKRLEELLIKFNHYQWADLSVEQFDGLDSGAVVMELLKINNIGFLREVMPQLLNMDFSKVSDEELLHIRDMHFLDFKENVGLEPVVLESSEEIIREMIQDTSREVKLQIAATQHFETILADYNKVHHYDYKSDQFNEAARAVVIMEMLNRKGKNIAFVRQTLPLLINKDLSKLSDKEVLACRDQFTQNYPTLLKDTYALVVTSLDAKQSDQLIQELAGGDLKHFNKVANELKLPLVSKVEDAELIRKNLLHAAVTLNRSERPFYDNVALLMEESDSEVLIARLKTIAMVLDTNSTLHQRSFLSFFTGKHSESIHKFAADIERITEQYKDDPQQLKVEALNTMISFHRKLEEGSSRRTIEALSKITNEMVEERAFSAKPN</sequence>
<evidence type="ECO:0000313" key="1">
    <source>
        <dbReference type="EMBL" id="KTD59908.1"/>
    </source>
</evidence>
<dbReference type="Proteomes" id="UP000054600">
    <property type="component" value="Unassembled WGS sequence"/>
</dbReference>
<gene>
    <name evidence="1" type="ORF">Lsha_1658</name>
</gene>
<reference evidence="1 2" key="1">
    <citation type="submission" date="2015-11" db="EMBL/GenBank/DDBJ databases">
        <title>Genomic analysis of 38 Legionella species identifies large and diverse effector repertoires.</title>
        <authorList>
            <person name="Burstein D."/>
            <person name="Amaro F."/>
            <person name="Zusman T."/>
            <person name="Lifshitz Z."/>
            <person name="Cohen O."/>
            <person name="Gilbert J.A."/>
            <person name="Pupko T."/>
            <person name="Shuman H.A."/>
            <person name="Segal G."/>
        </authorList>
    </citation>
    <scope>NUCLEOTIDE SEQUENCE [LARGE SCALE GENOMIC DNA]</scope>
    <source>
        <strain evidence="1 2">ATCC 49655</strain>
    </source>
</reference>
<name>A0A0W0YSV3_9GAMM</name>
<organism evidence="1 2">
    <name type="scientific">Legionella shakespearei DSM 23087</name>
    <dbReference type="NCBI Taxonomy" id="1122169"/>
    <lineage>
        <taxon>Bacteria</taxon>
        <taxon>Pseudomonadati</taxon>
        <taxon>Pseudomonadota</taxon>
        <taxon>Gammaproteobacteria</taxon>
        <taxon>Legionellales</taxon>
        <taxon>Legionellaceae</taxon>
        <taxon>Legionella</taxon>
    </lineage>
</organism>
<dbReference type="PATRIC" id="fig|1122169.6.peg.1907"/>
<comment type="caution">
    <text evidence="1">The sequence shown here is derived from an EMBL/GenBank/DDBJ whole genome shotgun (WGS) entry which is preliminary data.</text>
</comment>